<keyword evidence="5" id="KW-1185">Reference proteome</keyword>
<keyword evidence="1 4" id="KW-0436">Ligase</keyword>
<comment type="caution">
    <text evidence="4">The sequence shown here is derived from an EMBL/GenBank/DDBJ whole genome shotgun (WGS) entry which is preliminary data.</text>
</comment>
<dbReference type="PANTHER" id="PTHR43352">
    <property type="entry name" value="ACETYL-COA SYNTHETASE"/>
    <property type="match status" value="1"/>
</dbReference>
<dbReference type="InterPro" id="IPR025110">
    <property type="entry name" value="AMP-bd_C"/>
</dbReference>
<dbReference type="RefSeq" id="WP_343894031.1">
    <property type="nucleotide sequence ID" value="NZ_BAAAFZ010000008.1"/>
</dbReference>
<dbReference type="Pfam" id="PF00501">
    <property type="entry name" value="AMP-binding"/>
    <property type="match status" value="1"/>
</dbReference>
<sequence>MDGIPASGQGASRGNAVSWFVDRHVAAGRGGATAFTDPHRSMTYAALAEASARFAGGLRAAGIGRERRLLMLMLDTVDFPVAFWGALRAGVVPVPANTLLTAEQVAYMLEDSRAEAVVVSARLLAALAPAIAASPWLRLVLVATPDGEPAPALPPGAQELRNFLAGAPAAETVAASPDEVAFWLYSSGSTGAPKGTKHVHASLRATAETYAAQVLGIRPDDVVYSAAKLFFAYGLGNAMTFPMSVGAQAVLLPDRPSPDAVLSVMARHRPTLFCGVPTLYAALLAHPGLGRGAGSDRLRLCVSAGEALPEHVGQRWSSVVGADILDGIGSTEMLHIFLSNRPGHIRYGTTGTAVPGYDLRIVDEQDRDLPPGEIGELLVRGPSAAEGYWNQRDKSRRTFQGEWTRTGDKYTQDADGHYRYQGRTDDMFKVSGIWVSPFEVEAALMTHPAVQEAAVVGREDADGLTKPMAFVVLREDAAPPGPALTEALRAHVKERVGAWKYPRWIEAVEELPKTATGKIQRFKLRAGFA</sequence>
<reference evidence="5" key="1">
    <citation type="journal article" date="2019" name="Int. J. Syst. Evol. Microbiol.">
        <title>The Global Catalogue of Microorganisms (GCM) 10K type strain sequencing project: providing services to taxonomists for standard genome sequencing and annotation.</title>
        <authorList>
            <consortium name="The Broad Institute Genomics Platform"/>
            <consortium name="The Broad Institute Genome Sequencing Center for Infectious Disease"/>
            <person name="Wu L."/>
            <person name="Ma J."/>
        </authorList>
    </citation>
    <scope>NUCLEOTIDE SEQUENCE [LARGE SCALE GENOMIC DNA]</scope>
    <source>
        <strain evidence="5">JCM 9933</strain>
    </source>
</reference>
<gene>
    <name evidence="4" type="ORF">GCM10009416_09730</name>
</gene>
<feature type="domain" description="AMP-dependent synthetase/ligase" evidence="2">
    <location>
        <begin position="24"/>
        <end position="389"/>
    </location>
</feature>
<accession>A0ABP3PQW1</accession>
<evidence type="ECO:0000313" key="5">
    <source>
        <dbReference type="Proteomes" id="UP001501588"/>
    </source>
</evidence>
<dbReference type="Gene3D" id="2.30.38.10">
    <property type="entry name" value="Luciferase, Domain 3"/>
    <property type="match status" value="1"/>
</dbReference>
<dbReference type="EMBL" id="BAAAFZ010000008">
    <property type="protein sequence ID" value="GAA0573113.1"/>
    <property type="molecule type" value="Genomic_DNA"/>
</dbReference>
<evidence type="ECO:0000259" key="2">
    <source>
        <dbReference type="Pfam" id="PF00501"/>
    </source>
</evidence>
<dbReference type="SUPFAM" id="SSF56801">
    <property type="entry name" value="Acetyl-CoA synthetase-like"/>
    <property type="match status" value="1"/>
</dbReference>
<protein>
    <submittedName>
        <fullName evidence="4">Benzoate-CoA ligase family protein</fullName>
    </submittedName>
</protein>
<dbReference type="PANTHER" id="PTHR43352:SF1">
    <property type="entry name" value="ANTHRANILATE--COA LIGASE"/>
    <property type="match status" value="1"/>
</dbReference>
<evidence type="ECO:0000256" key="1">
    <source>
        <dbReference type="ARBA" id="ARBA00022598"/>
    </source>
</evidence>
<dbReference type="InterPro" id="IPR000873">
    <property type="entry name" value="AMP-dep_synth/lig_dom"/>
</dbReference>
<evidence type="ECO:0000313" key="4">
    <source>
        <dbReference type="EMBL" id="GAA0573113.1"/>
    </source>
</evidence>
<dbReference type="NCBIfam" id="TIGR02262">
    <property type="entry name" value="benz_CoA_lig"/>
    <property type="match status" value="1"/>
</dbReference>
<dbReference type="Proteomes" id="UP001501588">
    <property type="component" value="Unassembled WGS sequence"/>
</dbReference>
<evidence type="ECO:0000259" key="3">
    <source>
        <dbReference type="Pfam" id="PF13193"/>
    </source>
</evidence>
<dbReference type="Pfam" id="PF13193">
    <property type="entry name" value="AMP-binding_C"/>
    <property type="match status" value="1"/>
</dbReference>
<name>A0ABP3PQW1_9PROT</name>
<dbReference type="Gene3D" id="3.40.50.12820">
    <property type="match status" value="1"/>
</dbReference>
<dbReference type="Gene3D" id="3.30.300.30">
    <property type="match status" value="1"/>
</dbReference>
<organism evidence="4 5">
    <name type="scientific">Craurococcus roseus</name>
    <dbReference type="NCBI Taxonomy" id="77585"/>
    <lineage>
        <taxon>Bacteria</taxon>
        <taxon>Pseudomonadati</taxon>
        <taxon>Pseudomonadota</taxon>
        <taxon>Alphaproteobacteria</taxon>
        <taxon>Acetobacterales</taxon>
        <taxon>Acetobacteraceae</taxon>
        <taxon>Craurococcus</taxon>
    </lineage>
</organism>
<dbReference type="InterPro" id="IPR011957">
    <property type="entry name" value="Benz_CoA_lig"/>
</dbReference>
<dbReference type="GO" id="GO:0016874">
    <property type="term" value="F:ligase activity"/>
    <property type="evidence" value="ECO:0007669"/>
    <property type="project" value="UniProtKB-KW"/>
</dbReference>
<feature type="domain" description="AMP-binding enzyme C-terminal" evidence="3">
    <location>
        <begin position="439"/>
        <end position="518"/>
    </location>
</feature>
<proteinExistence type="predicted"/>
<dbReference type="InterPro" id="IPR045851">
    <property type="entry name" value="AMP-bd_C_sf"/>
</dbReference>
<dbReference type="Gene3D" id="3.40.50.980">
    <property type="match status" value="1"/>
</dbReference>